<dbReference type="KEGG" id="tsph:KIH39_00270"/>
<accession>A0A8E6B8K4</accession>
<dbReference type="Gene3D" id="3.30.420.10">
    <property type="entry name" value="Ribonuclease H-like superfamily/Ribonuclease H"/>
    <property type="match status" value="1"/>
</dbReference>
<dbReference type="NCBIfam" id="NF033545">
    <property type="entry name" value="transpos_IS630"/>
    <property type="match status" value="1"/>
</dbReference>
<feature type="domain" description="Tc1-like transposase DDE" evidence="1">
    <location>
        <begin position="20"/>
        <end position="164"/>
    </location>
</feature>
<protein>
    <submittedName>
        <fullName evidence="2">IS630 family transposase</fullName>
    </submittedName>
</protein>
<reference evidence="2" key="1">
    <citation type="submission" date="2021-05" db="EMBL/GenBank/DDBJ databases">
        <title>Complete genome sequence of the cellulolytic planctomycete Telmatocola sphagniphila SP2T and characterization of the first cellulase from planctomycetes.</title>
        <authorList>
            <person name="Rakitin A.L."/>
            <person name="Beletsky A.V."/>
            <person name="Naumoff D.G."/>
            <person name="Kulichevskaya I.S."/>
            <person name="Mardanov A.V."/>
            <person name="Ravin N.V."/>
            <person name="Dedysh S.N."/>
        </authorList>
    </citation>
    <scope>NUCLEOTIDE SEQUENCE</scope>
    <source>
        <strain evidence="2">SP2T</strain>
    </source>
</reference>
<dbReference type="EMBL" id="CP074694">
    <property type="protein sequence ID" value="QVL32390.1"/>
    <property type="molecule type" value="Genomic_DNA"/>
</dbReference>
<dbReference type="SUPFAM" id="SSF53098">
    <property type="entry name" value="Ribonuclease H-like"/>
    <property type="match status" value="1"/>
</dbReference>
<dbReference type="RefSeq" id="WP_213497282.1">
    <property type="nucleotide sequence ID" value="NZ_CP074694.1"/>
</dbReference>
<evidence type="ECO:0000313" key="2">
    <source>
        <dbReference type="EMBL" id="QVL32390.1"/>
    </source>
</evidence>
<keyword evidence="3" id="KW-1185">Reference proteome</keyword>
<dbReference type="PANTHER" id="PTHR46564:SF1">
    <property type="entry name" value="TRANSPOSASE"/>
    <property type="match status" value="1"/>
</dbReference>
<organism evidence="2 3">
    <name type="scientific">Telmatocola sphagniphila</name>
    <dbReference type="NCBI Taxonomy" id="1123043"/>
    <lineage>
        <taxon>Bacteria</taxon>
        <taxon>Pseudomonadati</taxon>
        <taxon>Planctomycetota</taxon>
        <taxon>Planctomycetia</taxon>
        <taxon>Gemmatales</taxon>
        <taxon>Gemmataceae</taxon>
    </lineage>
</organism>
<sequence>MAENRVVPNLKKGDRQRAHIVFIDETGLRLAPLLRRTWAPKGLRPYLKQKAGRRQKISIIGALTLSPKTRKPNLFTHSLPNGSFKSKEVAAFLRELLKHLRGQVIVIWDNGPMHKGEAMRKLLKQNPRLSLEWLPPYAPELNPVEQLWSHLKFGHFANCIPKDLGELEEEAFEFLTEVKFKPQT</sequence>
<dbReference type="PANTHER" id="PTHR46564">
    <property type="entry name" value="TRANSPOSASE"/>
    <property type="match status" value="1"/>
</dbReference>
<dbReference type="GO" id="GO:0003676">
    <property type="term" value="F:nucleic acid binding"/>
    <property type="evidence" value="ECO:0007669"/>
    <property type="project" value="InterPro"/>
</dbReference>
<dbReference type="InterPro" id="IPR047655">
    <property type="entry name" value="Transpos_IS630-like"/>
</dbReference>
<dbReference type="InterPro" id="IPR036397">
    <property type="entry name" value="RNaseH_sf"/>
</dbReference>
<name>A0A8E6B8K4_9BACT</name>
<evidence type="ECO:0000313" key="3">
    <source>
        <dbReference type="Proteomes" id="UP000676194"/>
    </source>
</evidence>
<dbReference type="AlphaFoldDB" id="A0A8E6B8K4"/>
<dbReference type="InterPro" id="IPR038717">
    <property type="entry name" value="Tc1-like_DDE_dom"/>
</dbReference>
<dbReference type="InterPro" id="IPR012337">
    <property type="entry name" value="RNaseH-like_sf"/>
</dbReference>
<dbReference type="Proteomes" id="UP000676194">
    <property type="component" value="Chromosome"/>
</dbReference>
<dbReference type="Pfam" id="PF13358">
    <property type="entry name" value="DDE_3"/>
    <property type="match status" value="1"/>
</dbReference>
<proteinExistence type="predicted"/>
<evidence type="ECO:0000259" key="1">
    <source>
        <dbReference type="Pfam" id="PF13358"/>
    </source>
</evidence>
<gene>
    <name evidence="2" type="ORF">KIH39_00270</name>
</gene>